<evidence type="ECO:0000256" key="5">
    <source>
        <dbReference type="ARBA" id="ARBA00023163"/>
    </source>
</evidence>
<keyword evidence="3" id="KW-0805">Transcription regulation</keyword>
<keyword evidence="5" id="KW-0804">Transcription</keyword>
<dbReference type="AlphaFoldDB" id="A0A3D9SUX0"/>
<organism evidence="10 11">
    <name type="scientific">Thermomonospora umbrina</name>
    <dbReference type="NCBI Taxonomy" id="111806"/>
    <lineage>
        <taxon>Bacteria</taxon>
        <taxon>Bacillati</taxon>
        <taxon>Actinomycetota</taxon>
        <taxon>Actinomycetes</taxon>
        <taxon>Streptosporangiales</taxon>
        <taxon>Thermomonosporaceae</taxon>
        <taxon>Thermomonospora</taxon>
    </lineage>
</organism>
<dbReference type="InterPro" id="IPR001867">
    <property type="entry name" value="OmpR/PhoB-type_DNA-bd"/>
</dbReference>
<feature type="domain" description="Response regulatory" evidence="8">
    <location>
        <begin position="7"/>
        <end position="117"/>
    </location>
</feature>
<dbReference type="RefSeq" id="WP_116025006.1">
    <property type="nucleotide sequence ID" value="NZ_QTTT01000001.1"/>
</dbReference>
<dbReference type="PROSITE" id="PS50110">
    <property type="entry name" value="RESPONSE_REGULATORY"/>
    <property type="match status" value="1"/>
</dbReference>
<feature type="DNA-binding region" description="OmpR/PhoB-type" evidence="7">
    <location>
        <begin position="126"/>
        <end position="221"/>
    </location>
</feature>
<dbReference type="GO" id="GO:0032993">
    <property type="term" value="C:protein-DNA complex"/>
    <property type="evidence" value="ECO:0007669"/>
    <property type="project" value="TreeGrafter"/>
</dbReference>
<dbReference type="GO" id="GO:0005829">
    <property type="term" value="C:cytosol"/>
    <property type="evidence" value="ECO:0007669"/>
    <property type="project" value="TreeGrafter"/>
</dbReference>
<evidence type="ECO:0000259" key="8">
    <source>
        <dbReference type="PROSITE" id="PS50110"/>
    </source>
</evidence>
<dbReference type="PANTHER" id="PTHR48111">
    <property type="entry name" value="REGULATOR OF RPOS"/>
    <property type="match status" value="1"/>
</dbReference>
<dbReference type="InterPro" id="IPR001789">
    <property type="entry name" value="Sig_transdc_resp-reg_receiver"/>
</dbReference>
<dbReference type="GO" id="GO:0000156">
    <property type="term" value="F:phosphorelay response regulator activity"/>
    <property type="evidence" value="ECO:0007669"/>
    <property type="project" value="TreeGrafter"/>
</dbReference>
<keyword evidence="2" id="KW-0902">Two-component regulatory system</keyword>
<evidence type="ECO:0000256" key="4">
    <source>
        <dbReference type="ARBA" id="ARBA00023125"/>
    </source>
</evidence>
<dbReference type="SUPFAM" id="SSF52172">
    <property type="entry name" value="CheY-like"/>
    <property type="match status" value="1"/>
</dbReference>
<keyword evidence="4 7" id="KW-0238">DNA-binding</keyword>
<comment type="caution">
    <text evidence="10">The sequence shown here is derived from an EMBL/GenBank/DDBJ whole genome shotgun (WGS) entry which is preliminary data.</text>
</comment>
<dbReference type="InterPro" id="IPR011006">
    <property type="entry name" value="CheY-like_superfamily"/>
</dbReference>
<dbReference type="Gene3D" id="1.10.10.10">
    <property type="entry name" value="Winged helix-like DNA-binding domain superfamily/Winged helix DNA-binding domain"/>
    <property type="match status" value="1"/>
</dbReference>
<evidence type="ECO:0000256" key="1">
    <source>
        <dbReference type="ARBA" id="ARBA00022553"/>
    </source>
</evidence>
<proteinExistence type="predicted"/>
<dbReference type="Proteomes" id="UP000256661">
    <property type="component" value="Unassembled WGS sequence"/>
</dbReference>
<evidence type="ECO:0000313" key="10">
    <source>
        <dbReference type="EMBL" id="REE99752.1"/>
    </source>
</evidence>
<dbReference type="SMART" id="SM00862">
    <property type="entry name" value="Trans_reg_C"/>
    <property type="match status" value="1"/>
</dbReference>
<dbReference type="PROSITE" id="PS51755">
    <property type="entry name" value="OMPR_PHOB"/>
    <property type="match status" value="1"/>
</dbReference>
<dbReference type="CDD" id="cd00383">
    <property type="entry name" value="trans_reg_C"/>
    <property type="match status" value="1"/>
</dbReference>
<accession>A0A3D9SUX0</accession>
<dbReference type="Gene3D" id="3.40.50.2300">
    <property type="match status" value="1"/>
</dbReference>
<dbReference type="Pfam" id="PF00486">
    <property type="entry name" value="Trans_reg_C"/>
    <property type="match status" value="1"/>
</dbReference>
<dbReference type="InterPro" id="IPR036388">
    <property type="entry name" value="WH-like_DNA-bd_sf"/>
</dbReference>
<gene>
    <name evidence="10" type="ORF">DFJ69_5268</name>
</gene>
<reference evidence="10 11" key="1">
    <citation type="submission" date="2018-08" db="EMBL/GenBank/DDBJ databases">
        <title>Sequencing the genomes of 1000 actinobacteria strains.</title>
        <authorList>
            <person name="Klenk H.-P."/>
        </authorList>
    </citation>
    <scope>NUCLEOTIDE SEQUENCE [LARGE SCALE GENOMIC DNA]</scope>
    <source>
        <strain evidence="10 11">DSM 43927</strain>
    </source>
</reference>
<dbReference type="InterPro" id="IPR039420">
    <property type="entry name" value="WalR-like"/>
</dbReference>
<dbReference type="GO" id="GO:0000976">
    <property type="term" value="F:transcription cis-regulatory region binding"/>
    <property type="evidence" value="ECO:0007669"/>
    <property type="project" value="TreeGrafter"/>
</dbReference>
<evidence type="ECO:0000256" key="7">
    <source>
        <dbReference type="PROSITE-ProRule" id="PRU01091"/>
    </source>
</evidence>
<dbReference type="PANTHER" id="PTHR48111:SF1">
    <property type="entry name" value="TWO-COMPONENT RESPONSE REGULATOR ORR33"/>
    <property type="match status" value="1"/>
</dbReference>
<evidence type="ECO:0000259" key="9">
    <source>
        <dbReference type="PROSITE" id="PS51755"/>
    </source>
</evidence>
<dbReference type="GO" id="GO:0006355">
    <property type="term" value="P:regulation of DNA-templated transcription"/>
    <property type="evidence" value="ECO:0007669"/>
    <property type="project" value="InterPro"/>
</dbReference>
<keyword evidence="1 6" id="KW-0597">Phosphoprotein</keyword>
<evidence type="ECO:0000256" key="3">
    <source>
        <dbReference type="ARBA" id="ARBA00023015"/>
    </source>
</evidence>
<dbReference type="SUPFAM" id="SSF46894">
    <property type="entry name" value="C-terminal effector domain of the bipartite response regulators"/>
    <property type="match status" value="1"/>
</dbReference>
<keyword evidence="11" id="KW-1185">Reference proteome</keyword>
<evidence type="ECO:0000256" key="2">
    <source>
        <dbReference type="ARBA" id="ARBA00023012"/>
    </source>
</evidence>
<dbReference type="OrthoDB" id="8927943at2"/>
<evidence type="ECO:0000313" key="11">
    <source>
        <dbReference type="Proteomes" id="UP000256661"/>
    </source>
</evidence>
<protein>
    <submittedName>
        <fullName evidence="10">DNA-binding response OmpR family regulator</fullName>
    </submittedName>
</protein>
<feature type="modified residue" description="4-aspartylphosphate" evidence="6">
    <location>
        <position position="56"/>
    </location>
</feature>
<sequence length="221" mass="23162">MAEGGGLILVAEHEAGVAELVRRYLVRAGFEAEIEPDPARAPATVARLRPDAVVLDLSADPGPPGDLYRRVSEAAGDAPVVCVVPDEGSAEAGAPRAQALVRPFGPRELVDAVAVALRGRGAVDDAHVLRAGDVRLDPEARSVTAGERSVALTATEFDLLRFLMGRPGRVFTREQLLAAAWDPAASAGNRTVDVHIAQLRAKLGDSSPLRTVRGVGYAVDP</sequence>
<dbReference type="InterPro" id="IPR016032">
    <property type="entry name" value="Sig_transdc_resp-reg_C-effctor"/>
</dbReference>
<dbReference type="EMBL" id="QTTT01000001">
    <property type="protein sequence ID" value="REE99752.1"/>
    <property type="molecule type" value="Genomic_DNA"/>
</dbReference>
<name>A0A3D9SUX0_9ACTN</name>
<evidence type="ECO:0000256" key="6">
    <source>
        <dbReference type="PROSITE-ProRule" id="PRU00169"/>
    </source>
</evidence>
<feature type="domain" description="OmpR/PhoB-type" evidence="9">
    <location>
        <begin position="126"/>
        <end position="221"/>
    </location>
</feature>